<comment type="caution">
    <text evidence="8">The sequence shown here is derived from an EMBL/GenBank/DDBJ whole genome shotgun (WGS) entry which is preliminary data.</text>
</comment>
<dbReference type="GO" id="GO:0008237">
    <property type="term" value="F:metallopeptidase activity"/>
    <property type="evidence" value="ECO:0007669"/>
    <property type="project" value="UniProtKB-KW"/>
</dbReference>
<dbReference type="InterPro" id="IPR037518">
    <property type="entry name" value="MPN"/>
</dbReference>
<dbReference type="Gene3D" id="3.40.140.10">
    <property type="entry name" value="Cytidine Deaminase, domain 2"/>
    <property type="match status" value="1"/>
</dbReference>
<dbReference type="InterPro" id="IPR001405">
    <property type="entry name" value="UPF0758"/>
</dbReference>
<dbReference type="PROSITE" id="PS01302">
    <property type="entry name" value="UPF0758"/>
    <property type="match status" value="1"/>
</dbReference>
<keyword evidence="2" id="KW-0479">Metal-binding</keyword>
<evidence type="ECO:0000256" key="6">
    <source>
        <dbReference type="RuleBase" id="RU003797"/>
    </source>
</evidence>
<protein>
    <submittedName>
        <fullName evidence="8">JAB domain-containing protein</fullName>
    </submittedName>
</protein>
<dbReference type="RefSeq" id="WP_115594516.1">
    <property type="nucleotide sequence ID" value="NZ_QRHA01000017.1"/>
</dbReference>
<dbReference type="Gene3D" id="1.10.150.20">
    <property type="entry name" value="5' to 3' exonuclease, C-terminal subdomain"/>
    <property type="match status" value="1"/>
</dbReference>
<evidence type="ECO:0000256" key="1">
    <source>
        <dbReference type="ARBA" id="ARBA00022670"/>
    </source>
</evidence>
<evidence type="ECO:0000256" key="4">
    <source>
        <dbReference type="ARBA" id="ARBA00022833"/>
    </source>
</evidence>
<dbReference type="NCBIfam" id="TIGR00608">
    <property type="entry name" value="radc"/>
    <property type="match status" value="1"/>
</dbReference>
<dbReference type="InterPro" id="IPR046778">
    <property type="entry name" value="UPF0758_N"/>
</dbReference>
<name>A0A3D8M2K7_9ALTE</name>
<dbReference type="SUPFAM" id="SSF47781">
    <property type="entry name" value="RuvA domain 2-like"/>
    <property type="match status" value="1"/>
</dbReference>
<dbReference type="CDD" id="cd08071">
    <property type="entry name" value="MPN_DUF2466"/>
    <property type="match status" value="1"/>
</dbReference>
<keyword evidence="1" id="KW-0645">Protease</keyword>
<dbReference type="GO" id="GO:0006508">
    <property type="term" value="P:proteolysis"/>
    <property type="evidence" value="ECO:0007669"/>
    <property type="project" value="UniProtKB-KW"/>
</dbReference>
<keyword evidence="4" id="KW-0862">Zinc</keyword>
<feature type="domain" description="MPN" evidence="7">
    <location>
        <begin position="102"/>
        <end position="224"/>
    </location>
</feature>
<proteinExistence type="inferred from homology"/>
<comment type="similarity">
    <text evidence="6">Belongs to the UPF0758 family.</text>
</comment>
<dbReference type="Pfam" id="PF04002">
    <property type="entry name" value="RadC"/>
    <property type="match status" value="1"/>
</dbReference>
<gene>
    <name evidence="8" type="ORF">DXV75_16410</name>
</gene>
<dbReference type="OrthoDB" id="9804482at2"/>
<sequence>MGVKDWPAEERPREKLIRQGVEQMSDAELLAVLFGSGQRGCSVVSFARRLLGQFGSLRRLLSASAADLCRVEGIGPARYCQLQVVLEMARRHYEEPLKKQAVFNHADDVVRYLKARLRDEPCERFGVLMLDSQHQLIAYRAMFNGTINAAAVYPRELVRQAIADNAAAVILVHNHPSGIAEPSDADIRLTRDVVAAMALLDITVLDHFVVGDSQTVSMAQRGLI</sequence>
<dbReference type="GO" id="GO:0046872">
    <property type="term" value="F:metal ion binding"/>
    <property type="evidence" value="ECO:0007669"/>
    <property type="project" value="UniProtKB-KW"/>
</dbReference>
<dbReference type="Pfam" id="PF20582">
    <property type="entry name" value="UPF0758_N"/>
    <property type="match status" value="1"/>
</dbReference>
<dbReference type="Proteomes" id="UP000256561">
    <property type="component" value="Unassembled WGS sequence"/>
</dbReference>
<dbReference type="EMBL" id="QRHA01000017">
    <property type="protein sequence ID" value="RDV23947.1"/>
    <property type="molecule type" value="Genomic_DNA"/>
</dbReference>
<evidence type="ECO:0000313" key="9">
    <source>
        <dbReference type="Proteomes" id="UP000256561"/>
    </source>
</evidence>
<dbReference type="SUPFAM" id="SSF102712">
    <property type="entry name" value="JAB1/MPN domain"/>
    <property type="match status" value="1"/>
</dbReference>
<reference evidence="9" key="1">
    <citation type="submission" date="2018-08" db="EMBL/GenBank/DDBJ databases">
        <authorList>
            <person name="Zhang J."/>
            <person name="Du Z.-J."/>
        </authorList>
    </citation>
    <scope>NUCLEOTIDE SEQUENCE [LARGE SCALE GENOMIC DNA]</scope>
    <source>
        <strain evidence="9">KCTC 52655</strain>
    </source>
</reference>
<dbReference type="PANTHER" id="PTHR30471">
    <property type="entry name" value="DNA REPAIR PROTEIN RADC"/>
    <property type="match status" value="1"/>
</dbReference>
<organism evidence="8 9">
    <name type="scientific">Alteromonas aestuariivivens</name>
    <dbReference type="NCBI Taxonomy" id="1938339"/>
    <lineage>
        <taxon>Bacteria</taxon>
        <taxon>Pseudomonadati</taxon>
        <taxon>Pseudomonadota</taxon>
        <taxon>Gammaproteobacteria</taxon>
        <taxon>Alteromonadales</taxon>
        <taxon>Alteromonadaceae</taxon>
        <taxon>Alteromonas/Salinimonas group</taxon>
        <taxon>Alteromonas</taxon>
    </lineage>
</organism>
<dbReference type="InterPro" id="IPR010994">
    <property type="entry name" value="RuvA_2-like"/>
</dbReference>
<dbReference type="NCBIfam" id="NF000642">
    <property type="entry name" value="PRK00024.1"/>
    <property type="match status" value="1"/>
</dbReference>
<dbReference type="InterPro" id="IPR020891">
    <property type="entry name" value="UPF0758_CS"/>
</dbReference>
<dbReference type="InterPro" id="IPR025657">
    <property type="entry name" value="RadC_JAB"/>
</dbReference>
<dbReference type="PROSITE" id="PS50249">
    <property type="entry name" value="MPN"/>
    <property type="match status" value="1"/>
</dbReference>
<keyword evidence="3" id="KW-0378">Hydrolase</keyword>
<dbReference type="PANTHER" id="PTHR30471:SF3">
    <property type="entry name" value="UPF0758 PROTEIN YEES-RELATED"/>
    <property type="match status" value="1"/>
</dbReference>
<keyword evidence="9" id="KW-1185">Reference proteome</keyword>
<evidence type="ECO:0000256" key="2">
    <source>
        <dbReference type="ARBA" id="ARBA00022723"/>
    </source>
</evidence>
<evidence type="ECO:0000259" key="7">
    <source>
        <dbReference type="PROSITE" id="PS50249"/>
    </source>
</evidence>
<evidence type="ECO:0000256" key="3">
    <source>
        <dbReference type="ARBA" id="ARBA00022801"/>
    </source>
</evidence>
<evidence type="ECO:0000313" key="8">
    <source>
        <dbReference type="EMBL" id="RDV23947.1"/>
    </source>
</evidence>
<evidence type="ECO:0000256" key="5">
    <source>
        <dbReference type="ARBA" id="ARBA00023049"/>
    </source>
</evidence>
<accession>A0A3D8M2K7</accession>
<keyword evidence="5" id="KW-0482">Metalloprotease</keyword>
<dbReference type="AlphaFoldDB" id="A0A3D8M2K7"/>